<dbReference type="Proteomes" id="UP000030121">
    <property type="component" value="Unassembled WGS sequence"/>
</dbReference>
<dbReference type="RefSeq" id="WP_026980281.1">
    <property type="nucleotide sequence ID" value="NZ_AUCZ01000008.1"/>
</dbReference>
<name>A0A0A2MDV4_9FLAO</name>
<keyword evidence="4" id="KW-1185">Reference proteome</keyword>
<organism evidence="3 4">
    <name type="scientific">Flavobacterium suncheonense GH29-5 = DSM 17707</name>
    <dbReference type="NCBI Taxonomy" id="1121899"/>
    <lineage>
        <taxon>Bacteria</taxon>
        <taxon>Pseudomonadati</taxon>
        <taxon>Bacteroidota</taxon>
        <taxon>Flavobacteriia</taxon>
        <taxon>Flavobacteriales</taxon>
        <taxon>Flavobacteriaceae</taxon>
        <taxon>Flavobacterium</taxon>
    </lineage>
</organism>
<sequence length="209" mass="23983">MPFYKAINIGSCATVFLWKIEEDFTELFRAVRLKDVSLARLEGMKSESHQKGFLCVRMLLQHCGYSDFDLYYDEFGKPHLKDGKHISISHSADFSAIVLSDKNIGMDIEQVKEKVLRIAPRFMDVSHLVNLSEADQTRKATVVWGIKEAIFKLKNEAGISFPDHIFEDEFSLADKKGKARLHFNNTVEDYEICFESIENYMLVCALKAD</sequence>
<evidence type="ECO:0000313" key="4">
    <source>
        <dbReference type="Proteomes" id="UP000030121"/>
    </source>
</evidence>
<keyword evidence="1 3" id="KW-0808">Transferase</keyword>
<evidence type="ECO:0000256" key="1">
    <source>
        <dbReference type="ARBA" id="ARBA00022679"/>
    </source>
</evidence>
<dbReference type="eggNOG" id="COG2091">
    <property type="taxonomic scope" value="Bacteria"/>
</dbReference>
<comment type="caution">
    <text evidence="3">The sequence shown here is derived from an EMBL/GenBank/DDBJ whole genome shotgun (WGS) entry which is preliminary data.</text>
</comment>
<dbReference type="STRING" id="1121899.GCA_000430025_01834"/>
<feature type="domain" description="4'-phosphopantetheinyl transferase" evidence="2">
    <location>
        <begin position="104"/>
        <end position="197"/>
    </location>
</feature>
<dbReference type="Gene3D" id="3.90.470.20">
    <property type="entry name" value="4'-phosphopantetheinyl transferase domain"/>
    <property type="match status" value="1"/>
</dbReference>
<dbReference type="SUPFAM" id="SSF56214">
    <property type="entry name" value="4'-phosphopantetheinyl transferase"/>
    <property type="match status" value="2"/>
</dbReference>
<dbReference type="AlphaFoldDB" id="A0A0A2MDV4"/>
<dbReference type="EMBL" id="JRLW01000005">
    <property type="protein sequence ID" value="KGO89776.1"/>
    <property type="molecule type" value="Genomic_DNA"/>
</dbReference>
<evidence type="ECO:0000313" key="3">
    <source>
        <dbReference type="EMBL" id="KGO89776.1"/>
    </source>
</evidence>
<dbReference type="InterPro" id="IPR008278">
    <property type="entry name" value="4-PPantetheinyl_Trfase_dom"/>
</dbReference>
<dbReference type="InterPro" id="IPR037143">
    <property type="entry name" value="4-PPantetheinyl_Trfase_dom_sf"/>
</dbReference>
<dbReference type="Pfam" id="PF01648">
    <property type="entry name" value="ACPS"/>
    <property type="match status" value="1"/>
</dbReference>
<accession>A0A0A2MDV4</accession>
<evidence type="ECO:0000259" key="2">
    <source>
        <dbReference type="Pfam" id="PF01648"/>
    </source>
</evidence>
<dbReference type="OrthoDB" id="1190494at2"/>
<dbReference type="GO" id="GO:0000287">
    <property type="term" value="F:magnesium ion binding"/>
    <property type="evidence" value="ECO:0007669"/>
    <property type="project" value="InterPro"/>
</dbReference>
<proteinExistence type="predicted"/>
<gene>
    <name evidence="3" type="ORF">Q764_06210</name>
</gene>
<protein>
    <submittedName>
        <fullName evidence="3">4-phosphopantetheinyl transferase</fullName>
    </submittedName>
</protein>
<dbReference type="GO" id="GO:0008897">
    <property type="term" value="F:holo-[acyl-carrier-protein] synthase activity"/>
    <property type="evidence" value="ECO:0007669"/>
    <property type="project" value="InterPro"/>
</dbReference>
<reference evidence="3 4" key="1">
    <citation type="submission" date="2013-09" db="EMBL/GenBank/DDBJ databases">
        <authorList>
            <person name="Zeng Z."/>
            <person name="Chen C."/>
        </authorList>
    </citation>
    <scope>NUCLEOTIDE SEQUENCE [LARGE SCALE GENOMIC DNA]</scope>
    <source>
        <strain evidence="3 4">GH29-5</strain>
    </source>
</reference>